<dbReference type="GO" id="GO:0005829">
    <property type="term" value="C:cytosol"/>
    <property type="evidence" value="ECO:0007669"/>
    <property type="project" value="TreeGrafter"/>
</dbReference>
<sequence length="109" mass="11635">MSKTPAAQFVPLSIAVLTVSDTRTTANDTSGDLLADRLISAGHALAARGIVRDDIYQMRARVSALIADTETQVILITGGTGFSHRPCNFVGTLQRALDTRRAESHDEPA</sequence>
<dbReference type="InterPro" id="IPR036425">
    <property type="entry name" value="MoaB/Mog-like_dom_sf"/>
</dbReference>
<gene>
    <name evidence="3" type="ORF">CLV44_102172</name>
</gene>
<dbReference type="Gene3D" id="3.40.980.10">
    <property type="entry name" value="MoaB/Mog-like domain"/>
    <property type="match status" value="1"/>
</dbReference>
<evidence type="ECO:0000313" key="3">
    <source>
        <dbReference type="EMBL" id="PSL16249.1"/>
    </source>
</evidence>
<dbReference type="Pfam" id="PF00994">
    <property type="entry name" value="MoCF_biosynth"/>
    <property type="match status" value="1"/>
</dbReference>
<keyword evidence="4" id="KW-1185">Reference proteome</keyword>
<dbReference type="OrthoDB" id="9784492at2"/>
<dbReference type="SUPFAM" id="SSF53218">
    <property type="entry name" value="Molybdenum cofactor biosynthesis proteins"/>
    <property type="match status" value="1"/>
</dbReference>
<dbReference type="AlphaFoldDB" id="A0A2P8F3G0"/>
<dbReference type="InterPro" id="IPR012245">
    <property type="entry name" value="MoaB"/>
</dbReference>
<organism evidence="3 4">
    <name type="scientific">Marinobacterium halophilum</name>
    <dbReference type="NCBI Taxonomy" id="267374"/>
    <lineage>
        <taxon>Bacteria</taxon>
        <taxon>Pseudomonadati</taxon>
        <taxon>Pseudomonadota</taxon>
        <taxon>Gammaproteobacteria</taxon>
        <taxon>Oceanospirillales</taxon>
        <taxon>Oceanospirillaceae</taxon>
        <taxon>Marinobacterium</taxon>
    </lineage>
</organism>
<reference evidence="3 4" key="1">
    <citation type="submission" date="2018-03" db="EMBL/GenBank/DDBJ databases">
        <title>Genomic Encyclopedia of Archaeal and Bacterial Type Strains, Phase II (KMG-II): from individual species to whole genera.</title>
        <authorList>
            <person name="Goeker M."/>
        </authorList>
    </citation>
    <scope>NUCLEOTIDE SEQUENCE [LARGE SCALE GENOMIC DNA]</scope>
    <source>
        <strain evidence="3 4">DSM 17586</strain>
    </source>
</reference>
<dbReference type="PANTHER" id="PTHR43232:SF2">
    <property type="entry name" value="MOLYBDENUM COFACTOR BIOSYNTHESIS PROTEIN B"/>
    <property type="match status" value="1"/>
</dbReference>
<dbReference type="PANTHER" id="PTHR43232">
    <property type="entry name" value="MOLYBDENUM COFACTOR BIOSYNTHESIS PROTEIN B"/>
    <property type="match status" value="1"/>
</dbReference>
<proteinExistence type="predicted"/>
<accession>A0A2P8F3G0</accession>
<evidence type="ECO:0000256" key="1">
    <source>
        <dbReference type="ARBA" id="ARBA00015262"/>
    </source>
</evidence>
<dbReference type="GO" id="GO:0006777">
    <property type="term" value="P:Mo-molybdopterin cofactor biosynthetic process"/>
    <property type="evidence" value="ECO:0007669"/>
    <property type="project" value="InterPro"/>
</dbReference>
<feature type="domain" description="MoaB/Mog" evidence="2">
    <location>
        <begin position="15"/>
        <end position="85"/>
    </location>
</feature>
<dbReference type="InterPro" id="IPR001453">
    <property type="entry name" value="MoaB/Mog_dom"/>
</dbReference>
<name>A0A2P8F3G0_9GAMM</name>
<dbReference type="EMBL" id="PYGI01000002">
    <property type="protein sequence ID" value="PSL16249.1"/>
    <property type="molecule type" value="Genomic_DNA"/>
</dbReference>
<comment type="caution">
    <text evidence="3">The sequence shown here is derived from an EMBL/GenBank/DDBJ whole genome shotgun (WGS) entry which is preliminary data.</text>
</comment>
<protein>
    <recommendedName>
        <fullName evidence="1">Molybdenum cofactor biosynthesis protein B</fullName>
    </recommendedName>
</protein>
<dbReference type="Proteomes" id="UP000242133">
    <property type="component" value="Unassembled WGS sequence"/>
</dbReference>
<evidence type="ECO:0000313" key="4">
    <source>
        <dbReference type="Proteomes" id="UP000242133"/>
    </source>
</evidence>
<evidence type="ECO:0000259" key="2">
    <source>
        <dbReference type="Pfam" id="PF00994"/>
    </source>
</evidence>